<proteinExistence type="predicted"/>
<evidence type="ECO:0000313" key="2">
    <source>
        <dbReference type="EMBL" id="WOL11480.1"/>
    </source>
</evidence>
<reference evidence="2 3" key="1">
    <citation type="submission" date="2023-10" db="EMBL/GenBank/DDBJ databases">
        <title>Chromosome-scale genome assembly provides insights into flower coloration mechanisms of Canna indica.</title>
        <authorList>
            <person name="Li C."/>
        </authorList>
    </citation>
    <scope>NUCLEOTIDE SEQUENCE [LARGE SCALE GENOMIC DNA]</scope>
    <source>
        <tissue evidence="2">Flower</tissue>
    </source>
</reference>
<gene>
    <name evidence="2" type="ORF">Cni_G20243</name>
</gene>
<dbReference type="EMBL" id="CP136895">
    <property type="protein sequence ID" value="WOL11480.1"/>
    <property type="molecule type" value="Genomic_DNA"/>
</dbReference>
<evidence type="ECO:0000256" key="1">
    <source>
        <dbReference type="SAM" id="MobiDB-lite"/>
    </source>
</evidence>
<keyword evidence="3" id="KW-1185">Reference proteome</keyword>
<evidence type="ECO:0000313" key="3">
    <source>
        <dbReference type="Proteomes" id="UP001327560"/>
    </source>
</evidence>
<name>A0AAQ3KNQ0_9LILI</name>
<feature type="region of interest" description="Disordered" evidence="1">
    <location>
        <begin position="46"/>
        <end position="75"/>
    </location>
</feature>
<protein>
    <submittedName>
        <fullName evidence="2">Uncharacterized protein</fullName>
    </submittedName>
</protein>
<sequence length="75" mass="8084">MESSKNHHGLGANKAIKKDAGGGSALLRQLRIYNIRRSAIVQQLAGASAALPRPRRLQQARPRLSPRSPGPPILL</sequence>
<accession>A0AAQ3KNQ0</accession>
<dbReference type="AlphaFoldDB" id="A0AAQ3KNQ0"/>
<dbReference type="Proteomes" id="UP001327560">
    <property type="component" value="Chromosome 6"/>
</dbReference>
<organism evidence="2 3">
    <name type="scientific">Canna indica</name>
    <name type="common">Indian-shot</name>
    <dbReference type="NCBI Taxonomy" id="4628"/>
    <lineage>
        <taxon>Eukaryota</taxon>
        <taxon>Viridiplantae</taxon>
        <taxon>Streptophyta</taxon>
        <taxon>Embryophyta</taxon>
        <taxon>Tracheophyta</taxon>
        <taxon>Spermatophyta</taxon>
        <taxon>Magnoliopsida</taxon>
        <taxon>Liliopsida</taxon>
        <taxon>Zingiberales</taxon>
        <taxon>Cannaceae</taxon>
        <taxon>Canna</taxon>
    </lineage>
</organism>